<protein>
    <submittedName>
        <fullName evidence="1">Uncharacterized protein</fullName>
    </submittedName>
</protein>
<evidence type="ECO:0000313" key="2">
    <source>
        <dbReference type="Proteomes" id="UP000234653"/>
    </source>
</evidence>
<dbReference type="KEGG" id="lali:LA20249_07875"/>
<accession>A0A2K9HHS4</accession>
<dbReference type="Proteomes" id="UP000234653">
    <property type="component" value="Chromosome"/>
</dbReference>
<gene>
    <name evidence="1" type="ORF">LA20249_07875</name>
</gene>
<organism evidence="1 2">
    <name type="scientific">Companilactobacillus alimentarius DSM 20249</name>
    <dbReference type="NCBI Taxonomy" id="1423720"/>
    <lineage>
        <taxon>Bacteria</taxon>
        <taxon>Bacillati</taxon>
        <taxon>Bacillota</taxon>
        <taxon>Bacilli</taxon>
        <taxon>Lactobacillales</taxon>
        <taxon>Lactobacillaceae</taxon>
        <taxon>Companilactobacillus</taxon>
    </lineage>
</organism>
<evidence type="ECO:0000313" key="1">
    <source>
        <dbReference type="EMBL" id="AUI72101.1"/>
    </source>
</evidence>
<dbReference type="EMBL" id="CP018867">
    <property type="protein sequence ID" value="AUI72101.1"/>
    <property type="molecule type" value="Genomic_DNA"/>
</dbReference>
<name>A0A2K9HHS4_9LACO</name>
<dbReference type="RefSeq" id="WP_057737369.1">
    <property type="nucleotide sequence ID" value="NZ_CP018867.1"/>
</dbReference>
<proteinExistence type="predicted"/>
<reference evidence="1 2" key="1">
    <citation type="submission" date="2016-12" db="EMBL/GenBank/DDBJ databases">
        <title>The whole genome sequencing and assembly of Lactobacillus alimentarius DSM 20249T strain.</title>
        <authorList>
            <person name="Lee Y.-J."/>
            <person name="Yi H."/>
            <person name="Bahn Y.-S."/>
            <person name="Kim J.F."/>
            <person name="Lee D.-W."/>
        </authorList>
    </citation>
    <scope>NUCLEOTIDE SEQUENCE [LARGE SCALE GENOMIC DNA]</scope>
    <source>
        <strain evidence="1 2">DSM 20249</strain>
    </source>
</reference>
<sequence>MKSRIYKSILLSMSVVTLFSGSISETLTVDAATEITSSDSNSNEIDELLNQLPENKQTEFQAFVSEYNISPSDQISWLNDAIQFQNTPSPRWKGWLAKQAIKLALKRAGKSASDVWIAKQVLKFNGTVQSFKMGLTDSLVSLGVNRKVASGIVSGVSFIVF</sequence>
<dbReference type="AlphaFoldDB" id="A0A2K9HHS4"/>
<keyword evidence="2" id="KW-1185">Reference proteome</keyword>